<evidence type="ECO:0000256" key="1">
    <source>
        <dbReference type="SAM" id="MobiDB-lite"/>
    </source>
</evidence>
<dbReference type="OrthoDB" id="1429799at2759"/>
<keyword evidence="3" id="KW-1185">Reference proteome</keyword>
<evidence type="ECO:0008006" key="4">
    <source>
        <dbReference type="Google" id="ProtNLM"/>
    </source>
</evidence>
<evidence type="ECO:0000313" key="3">
    <source>
        <dbReference type="Proteomes" id="UP000245207"/>
    </source>
</evidence>
<reference evidence="2 3" key="1">
    <citation type="journal article" date="2018" name="Mol. Plant">
        <title>The genome of Artemisia annua provides insight into the evolution of Asteraceae family and artemisinin biosynthesis.</title>
        <authorList>
            <person name="Shen Q."/>
            <person name="Zhang L."/>
            <person name="Liao Z."/>
            <person name="Wang S."/>
            <person name="Yan T."/>
            <person name="Shi P."/>
            <person name="Liu M."/>
            <person name="Fu X."/>
            <person name="Pan Q."/>
            <person name="Wang Y."/>
            <person name="Lv Z."/>
            <person name="Lu X."/>
            <person name="Zhang F."/>
            <person name="Jiang W."/>
            <person name="Ma Y."/>
            <person name="Chen M."/>
            <person name="Hao X."/>
            <person name="Li L."/>
            <person name="Tang Y."/>
            <person name="Lv G."/>
            <person name="Zhou Y."/>
            <person name="Sun X."/>
            <person name="Brodelius P.E."/>
            <person name="Rose J.K.C."/>
            <person name="Tang K."/>
        </authorList>
    </citation>
    <scope>NUCLEOTIDE SEQUENCE [LARGE SCALE GENOMIC DNA]</scope>
    <source>
        <strain evidence="3">cv. Huhao1</strain>
        <tissue evidence="2">Leaf</tissue>
    </source>
</reference>
<gene>
    <name evidence="2" type="ORF">CTI12_AA250600</name>
</gene>
<protein>
    <recommendedName>
        <fullName evidence="4">Helitron helicase-like domain-containing protein</fullName>
    </recommendedName>
</protein>
<comment type="caution">
    <text evidence="2">The sequence shown here is derived from an EMBL/GenBank/DDBJ whole genome shotgun (WGS) entry which is preliminary data.</text>
</comment>
<feature type="compositionally biased region" description="Polar residues" evidence="1">
    <location>
        <begin position="317"/>
        <end position="326"/>
    </location>
</feature>
<feature type="compositionally biased region" description="Polar residues" evidence="1">
    <location>
        <begin position="225"/>
        <end position="243"/>
    </location>
</feature>
<dbReference type="EMBL" id="PKPP01002546">
    <property type="protein sequence ID" value="PWA74562.1"/>
    <property type="molecule type" value="Genomic_DNA"/>
</dbReference>
<proteinExistence type="predicted"/>
<dbReference type="Proteomes" id="UP000245207">
    <property type="component" value="Unassembled WGS sequence"/>
</dbReference>
<feature type="region of interest" description="Disordered" evidence="1">
    <location>
        <begin position="218"/>
        <end position="336"/>
    </location>
</feature>
<evidence type="ECO:0000313" key="2">
    <source>
        <dbReference type="EMBL" id="PWA74562.1"/>
    </source>
</evidence>
<dbReference type="PANTHER" id="PTHR45786">
    <property type="entry name" value="DNA BINDING PROTEIN-LIKE"/>
    <property type="match status" value="1"/>
</dbReference>
<feature type="region of interest" description="Disordered" evidence="1">
    <location>
        <begin position="148"/>
        <end position="171"/>
    </location>
</feature>
<organism evidence="2 3">
    <name type="scientific">Artemisia annua</name>
    <name type="common">Sweet wormwood</name>
    <dbReference type="NCBI Taxonomy" id="35608"/>
    <lineage>
        <taxon>Eukaryota</taxon>
        <taxon>Viridiplantae</taxon>
        <taxon>Streptophyta</taxon>
        <taxon>Embryophyta</taxon>
        <taxon>Tracheophyta</taxon>
        <taxon>Spermatophyta</taxon>
        <taxon>Magnoliopsida</taxon>
        <taxon>eudicotyledons</taxon>
        <taxon>Gunneridae</taxon>
        <taxon>Pentapetalae</taxon>
        <taxon>asterids</taxon>
        <taxon>campanulids</taxon>
        <taxon>Asterales</taxon>
        <taxon>Asteraceae</taxon>
        <taxon>Asteroideae</taxon>
        <taxon>Anthemideae</taxon>
        <taxon>Artemisiinae</taxon>
        <taxon>Artemisia</taxon>
    </lineage>
</organism>
<dbReference type="AlphaFoldDB" id="A0A2U1NM18"/>
<sequence>MKTRKKAVRRVTSALPLEYIELSGFDQEEESHDLHLQPQTIMSDLGGSDSLLNSVNESPCKARLTASELCTAANYREEAITIGATEDGTFSVDYECCYASAMCLWISLLRVVHIRVMCASVQLYKQQGWSNCVLDGCNVQGSQDRPFSSLHGSRTSVDKGKQKMSDFSNEDGFCSTRSEPATISEAAEPQLQCDEDIFLINSTGSRVIPGHVADGLRASGVGPSSRETSQNFATPTENCNVNLPRNDRQRHSQARMRASSDRTQVPPHVRSRNQRPRQGVASGVGPSSHETSQNFATPAEHCNVNLPRNDRQRRSQVRMSASSDRTQVPPHVRSGNWRSRQGVIRPAAIAMQILGMMKRLFRAIPDPWITINVAMLGKLGCMIRVNTRNIVEHLIELLDEHNQLVQLFRTARDKMAEADIPEFKVRLFGVVGSRQHELPTGDSIGAIVFEGGPDVETEFDVVVERHDHQLQYVSKLNASYMSMQFPLLFFLW</sequence>
<accession>A0A2U1NM18</accession>
<dbReference type="PANTHER" id="PTHR45786:SF74">
    <property type="entry name" value="ATP-DEPENDENT DNA HELICASE"/>
    <property type="match status" value="1"/>
</dbReference>
<name>A0A2U1NM18_ARTAN</name>